<sequence length="120" mass="13821">MKRNFTASVHHTMVFQDLIYAMGFATFQKTFRTMVDNTKVIKIQYWPNCQLVTEVQGFLCAAEVVHVWLQNFALITQPLVELMKEMIFSWLPEHDEAMDKVKDAISTCGALFLSSSHHGH</sequence>
<name>A0A9W9DXE0_9AGAR</name>
<dbReference type="InterPro" id="IPR051320">
    <property type="entry name" value="Viral_Replic_Matur_Polypro"/>
</dbReference>
<dbReference type="PANTHER" id="PTHR33064:SF37">
    <property type="entry name" value="RIBONUCLEASE H"/>
    <property type="match status" value="1"/>
</dbReference>
<dbReference type="Proteomes" id="UP001150266">
    <property type="component" value="Unassembled WGS sequence"/>
</dbReference>
<dbReference type="AlphaFoldDB" id="A0A9W9DXE0"/>
<protein>
    <submittedName>
        <fullName evidence="1">Uncharacterized protein</fullName>
    </submittedName>
</protein>
<dbReference type="InterPro" id="IPR043128">
    <property type="entry name" value="Rev_trsase/Diguanyl_cyclase"/>
</dbReference>
<dbReference type="OrthoDB" id="5599163at2759"/>
<keyword evidence="2" id="KW-1185">Reference proteome</keyword>
<evidence type="ECO:0000313" key="2">
    <source>
        <dbReference type="Proteomes" id="UP001150266"/>
    </source>
</evidence>
<comment type="caution">
    <text evidence="1">The sequence shown here is derived from an EMBL/GenBank/DDBJ whole genome shotgun (WGS) entry which is preliminary data.</text>
</comment>
<dbReference type="PANTHER" id="PTHR33064">
    <property type="entry name" value="POL PROTEIN"/>
    <property type="match status" value="1"/>
</dbReference>
<accession>A0A9W9DXE0</accession>
<reference evidence="1" key="1">
    <citation type="submission" date="2022-08" db="EMBL/GenBank/DDBJ databases">
        <title>A Global Phylogenomic Analysis of the Shiitake Genus Lentinula.</title>
        <authorList>
            <consortium name="DOE Joint Genome Institute"/>
            <person name="Sierra-Patev S."/>
            <person name="Min B."/>
            <person name="Naranjo-Ortiz M."/>
            <person name="Looney B."/>
            <person name="Konkel Z."/>
            <person name="Slot J.C."/>
            <person name="Sakamoto Y."/>
            <person name="Steenwyk J.L."/>
            <person name="Rokas A."/>
            <person name="Carro J."/>
            <person name="Camarero S."/>
            <person name="Ferreira P."/>
            <person name="Molpeceres G."/>
            <person name="Ruiz-Duenas F.J."/>
            <person name="Serrano A."/>
            <person name="Henrissat B."/>
            <person name="Drula E."/>
            <person name="Hughes K.W."/>
            <person name="Mata J.L."/>
            <person name="Ishikawa N.K."/>
            <person name="Vargas-Isla R."/>
            <person name="Ushijima S."/>
            <person name="Smith C.A."/>
            <person name="Ahrendt S."/>
            <person name="Andreopoulos W."/>
            <person name="He G."/>
            <person name="Labutti K."/>
            <person name="Lipzen A."/>
            <person name="Ng V."/>
            <person name="Riley R."/>
            <person name="Sandor L."/>
            <person name="Barry K."/>
            <person name="Martinez A.T."/>
            <person name="Xiao Y."/>
            <person name="Gibbons J.G."/>
            <person name="Terashima K."/>
            <person name="Grigoriev I.V."/>
            <person name="Hibbett D.S."/>
        </authorList>
    </citation>
    <scope>NUCLEOTIDE SEQUENCE</scope>
    <source>
        <strain evidence="1">JLM2183</strain>
    </source>
</reference>
<dbReference type="InterPro" id="IPR043502">
    <property type="entry name" value="DNA/RNA_pol_sf"/>
</dbReference>
<proteinExistence type="predicted"/>
<gene>
    <name evidence="1" type="ORF">J3R30DRAFT_3421813</name>
</gene>
<dbReference type="EMBL" id="JAOTPV010000001">
    <property type="protein sequence ID" value="KAJ4490434.1"/>
    <property type="molecule type" value="Genomic_DNA"/>
</dbReference>
<dbReference type="SUPFAM" id="SSF56672">
    <property type="entry name" value="DNA/RNA polymerases"/>
    <property type="match status" value="1"/>
</dbReference>
<organism evidence="1 2">
    <name type="scientific">Lentinula aciculospora</name>
    <dbReference type="NCBI Taxonomy" id="153920"/>
    <lineage>
        <taxon>Eukaryota</taxon>
        <taxon>Fungi</taxon>
        <taxon>Dikarya</taxon>
        <taxon>Basidiomycota</taxon>
        <taxon>Agaricomycotina</taxon>
        <taxon>Agaricomycetes</taxon>
        <taxon>Agaricomycetidae</taxon>
        <taxon>Agaricales</taxon>
        <taxon>Marasmiineae</taxon>
        <taxon>Omphalotaceae</taxon>
        <taxon>Lentinula</taxon>
    </lineage>
</organism>
<dbReference type="Gene3D" id="3.30.70.270">
    <property type="match status" value="1"/>
</dbReference>
<evidence type="ECO:0000313" key="1">
    <source>
        <dbReference type="EMBL" id="KAJ4490434.1"/>
    </source>
</evidence>